<comment type="caution">
    <text evidence="1">The sequence shown here is derived from an EMBL/GenBank/DDBJ whole genome shotgun (WGS) entry which is preliminary data.</text>
</comment>
<evidence type="ECO:0000313" key="1">
    <source>
        <dbReference type="EMBL" id="TGY79542.1"/>
    </source>
</evidence>
<dbReference type="Proteomes" id="UP000306319">
    <property type="component" value="Unassembled WGS sequence"/>
</dbReference>
<accession>A0AC61RHJ4</accession>
<dbReference type="EMBL" id="SRYB01000006">
    <property type="protein sequence ID" value="TGY79542.1"/>
    <property type="molecule type" value="Genomic_DNA"/>
</dbReference>
<protein>
    <submittedName>
        <fullName evidence="1">Uncharacterized protein</fullName>
    </submittedName>
</protein>
<keyword evidence="2" id="KW-1185">Reference proteome</keyword>
<organism evidence="1 2">
    <name type="scientific">Lepagella muris</name>
    <dbReference type="NCBI Taxonomy" id="3032870"/>
    <lineage>
        <taxon>Bacteria</taxon>
        <taxon>Pseudomonadati</taxon>
        <taxon>Bacteroidota</taxon>
        <taxon>Bacteroidia</taxon>
        <taxon>Bacteroidales</taxon>
        <taxon>Muribaculaceae</taxon>
        <taxon>Lepagella</taxon>
    </lineage>
</organism>
<evidence type="ECO:0000313" key="2">
    <source>
        <dbReference type="Proteomes" id="UP000306319"/>
    </source>
</evidence>
<name>A0AC61RHJ4_9BACT</name>
<sequence length="269" mass="31614">MLRENISYLFYKININFIELQVENSNFIKNSVYTEMIPDIPFIRSTFLRFNDEIFNGDLPTPIFTLTKARTFSGKMCYRIKRVGIIRKAFDFEMRISTVFDFSQEEWEDVVIHEMIHLHIAHKGITDTSSHGDAFRRIMAEINRHHHRHISISGDASDCERKNVDNRIRAHYICIAKFSDGRIGVAPVAKSRIFSLWEGFHNFENVVSVKWIGSIDPWFNRFPRVQKLKLYLTDRETLLPHLKGGVELQRTADRIVPVNRRSYPDELLP</sequence>
<proteinExistence type="predicted"/>
<reference evidence="1" key="1">
    <citation type="submission" date="2019-04" db="EMBL/GenBank/DDBJ databases">
        <title>Microbes associate with the intestines of laboratory mice.</title>
        <authorList>
            <person name="Navarre W."/>
            <person name="Wong E."/>
            <person name="Huang K."/>
            <person name="Tropini C."/>
            <person name="Ng K."/>
            <person name="Yu B."/>
        </authorList>
    </citation>
    <scope>NUCLEOTIDE SEQUENCE</scope>
    <source>
        <strain evidence="1">NM04_E33</strain>
    </source>
</reference>
<gene>
    <name evidence="1" type="ORF">E5331_05885</name>
</gene>